<comment type="caution">
    <text evidence="2">The sequence shown here is derived from an EMBL/GenBank/DDBJ whole genome shotgun (WGS) entry which is preliminary data.</text>
</comment>
<dbReference type="Proteomes" id="UP000052230">
    <property type="component" value="Unassembled WGS sequence"/>
</dbReference>
<dbReference type="RefSeq" id="WP_017173694.1">
    <property type="nucleotide sequence ID" value="NZ_CAVLIX010000001.1"/>
</dbReference>
<evidence type="ECO:0000313" key="3">
    <source>
        <dbReference type="Proteomes" id="UP000052230"/>
    </source>
</evidence>
<protein>
    <recommendedName>
        <fullName evidence="4">ParG</fullName>
    </recommendedName>
</protein>
<keyword evidence="3" id="KW-1185">Reference proteome</keyword>
<proteinExistence type="predicted"/>
<dbReference type="Gene3D" id="1.10.1220.10">
    <property type="entry name" value="Met repressor-like"/>
    <property type="match status" value="1"/>
</dbReference>
<organism evidence="2 3">
    <name type="scientific">Xanthomonas citri pv. citri</name>
    <dbReference type="NCBI Taxonomy" id="611301"/>
    <lineage>
        <taxon>Bacteria</taxon>
        <taxon>Pseudomonadati</taxon>
        <taxon>Pseudomonadota</taxon>
        <taxon>Gammaproteobacteria</taxon>
        <taxon>Lysobacterales</taxon>
        <taxon>Lysobacteraceae</taxon>
        <taxon>Xanthomonas</taxon>
    </lineage>
</organism>
<dbReference type="InterPro" id="IPR015354">
    <property type="entry name" value="DNA_partition_ParG"/>
</dbReference>
<dbReference type="InterPro" id="IPR013321">
    <property type="entry name" value="Arc_rbn_hlx_hlx"/>
</dbReference>
<accession>A0A0U5FDH4</accession>
<dbReference type="Pfam" id="PF09274">
    <property type="entry name" value="ParG"/>
    <property type="match status" value="1"/>
</dbReference>
<evidence type="ECO:0008006" key="4">
    <source>
        <dbReference type="Google" id="ProtNLM"/>
    </source>
</evidence>
<dbReference type="GO" id="GO:0006355">
    <property type="term" value="P:regulation of DNA-templated transcription"/>
    <property type="evidence" value="ECO:0007669"/>
    <property type="project" value="InterPro"/>
</dbReference>
<evidence type="ECO:0000256" key="1">
    <source>
        <dbReference type="SAM" id="MobiDB-lite"/>
    </source>
</evidence>
<feature type="region of interest" description="Disordered" evidence="1">
    <location>
        <begin position="1"/>
        <end position="40"/>
    </location>
</feature>
<dbReference type="InterPro" id="IPR010985">
    <property type="entry name" value="Ribbon_hlx_hlx"/>
</dbReference>
<dbReference type="AlphaFoldDB" id="A0A0U5FDH4"/>
<sequence>MSKKIQIGGKPTARPAPAGNADEWVSKRAAPATATAPAEPAEKMKRLTIDVAESLHRDIKRKCADEGVKIADVARELLREWSRKS</sequence>
<evidence type="ECO:0000313" key="2">
    <source>
        <dbReference type="EMBL" id="CEG15125.1"/>
    </source>
</evidence>
<gene>
    <name evidence="2" type="ORF">XAC3562_1740012</name>
</gene>
<dbReference type="EMBL" id="CCXZ01000084">
    <property type="protein sequence ID" value="CEG15125.1"/>
    <property type="molecule type" value="Genomic_DNA"/>
</dbReference>
<name>A0A0U5FDH4_XANCI</name>
<dbReference type="SUPFAM" id="SSF47598">
    <property type="entry name" value="Ribbon-helix-helix"/>
    <property type="match status" value="1"/>
</dbReference>
<feature type="compositionally biased region" description="Low complexity" evidence="1">
    <location>
        <begin position="29"/>
        <end position="39"/>
    </location>
</feature>
<reference evidence="2 3" key="1">
    <citation type="submission" date="2014-09" db="EMBL/GenBank/DDBJ databases">
        <authorList>
            <person name="Regsiter A."/>
        </authorList>
    </citation>
    <scope>NUCLEOTIDE SEQUENCE [LARGE SCALE GENOMIC DNA]</scope>
</reference>